<proteinExistence type="predicted"/>
<accession>A0A6J6FB65</accession>
<name>A0A6J6FB65_9ZZZZ</name>
<protein>
    <submittedName>
        <fullName evidence="1">Unannotated protein</fullName>
    </submittedName>
</protein>
<dbReference type="EMBL" id="CAEZTS010000115">
    <property type="protein sequence ID" value="CAB4584665.1"/>
    <property type="molecule type" value="Genomic_DNA"/>
</dbReference>
<reference evidence="1" key="1">
    <citation type="submission" date="2020-05" db="EMBL/GenBank/DDBJ databases">
        <authorList>
            <person name="Chiriac C."/>
            <person name="Salcher M."/>
            <person name="Ghai R."/>
            <person name="Kavagutti S V."/>
        </authorList>
    </citation>
    <scope>NUCLEOTIDE SEQUENCE</scope>
</reference>
<gene>
    <name evidence="1" type="ORF">UFOPK1722_01265</name>
</gene>
<evidence type="ECO:0000313" key="1">
    <source>
        <dbReference type="EMBL" id="CAB4584665.1"/>
    </source>
</evidence>
<sequence>MIGARSWMCGLSLAVVLFASGCASDVADTGAAPQSAPVTSASSELLIEPTVDLAASGRPVVLWFWAPG</sequence>
<dbReference type="AlphaFoldDB" id="A0A6J6FB65"/>
<dbReference type="PROSITE" id="PS51257">
    <property type="entry name" value="PROKAR_LIPOPROTEIN"/>
    <property type="match status" value="1"/>
</dbReference>
<organism evidence="1">
    <name type="scientific">freshwater metagenome</name>
    <dbReference type="NCBI Taxonomy" id="449393"/>
    <lineage>
        <taxon>unclassified sequences</taxon>
        <taxon>metagenomes</taxon>
        <taxon>ecological metagenomes</taxon>
    </lineage>
</organism>